<protein>
    <submittedName>
        <fullName evidence="3">Subclass B3 metallo-beta-lactamase</fullName>
    </submittedName>
</protein>
<dbReference type="AlphaFoldDB" id="A0A2T4I4M3"/>
<dbReference type="Gene3D" id="3.60.15.10">
    <property type="entry name" value="Ribonuclease Z/Hydroxyacylglutathione hydrolase-like"/>
    <property type="match status" value="1"/>
</dbReference>
<gene>
    <name evidence="3" type="ORF">CV103_07990</name>
</gene>
<keyword evidence="4" id="KW-1185">Reference proteome</keyword>
<feature type="signal peptide" evidence="1">
    <location>
        <begin position="1"/>
        <end position="21"/>
    </location>
</feature>
<dbReference type="EMBL" id="PHHF01000035">
    <property type="protein sequence ID" value="PTD24276.1"/>
    <property type="molecule type" value="Genomic_DNA"/>
</dbReference>
<reference evidence="3 4" key="1">
    <citation type="submission" date="2017-11" db="EMBL/GenBank/DDBJ databases">
        <title>Sphingomonas oleivorans sp. nov., isolated from oil-contaminated soil.</title>
        <authorList>
            <person name="Wang L."/>
            <person name="Chen L."/>
        </authorList>
    </citation>
    <scope>NUCLEOTIDE SEQUENCE [LARGE SCALE GENOMIC DNA]</scope>
    <source>
        <strain evidence="3 4">K101</strain>
    </source>
</reference>
<feature type="domain" description="Metallo-beta-lactamase" evidence="2">
    <location>
        <begin position="58"/>
        <end position="250"/>
    </location>
</feature>
<dbReference type="InterPro" id="IPR050855">
    <property type="entry name" value="NDM-1-like"/>
</dbReference>
<feature type="chain" id="PRO_5015779561" evidence="1">
    <location>
        <begin position="22"/>
        <end position="301"/>
    </location>
</feature>
<proteinExistence type="predicted"/>
<name>A0A2T4I4M3_9SPHN</name>
<dbReference type="PANTHER" id="PTHR42951:SF17">
    <property type="entry name" value="METALLO-BETA-LACTAMASE DOMAIN-CONTAINING PROTEIN"/>
    <property type="match status" value="1"/>
</dbReference>
<dbReference type="NCBIfam" id="NF012229">
    <property type="entry name" value="bla_class_B_core"/>
    <property type="match status" value="1"/>
</dbReference>
<dbReference type="NCBIfam" id="NF033105">
    <property type="entry name" value="bla_subclass_B3"/>
    <property type="match status" value="1"/>
</dbReference>
<keyword evidence="1" id="KW-0732">Signal</keyword>
<evidence type="ECO:0000259" key="2">
    <source>
        <dbReference type="SMART" id="SM00849"/>
    </source>
</evidence>
<evidence type="ECO:0000256" key="1">
    <source>
        <dbReference type="SAM" id="SignalP"/>
    </source>
</evidence>
<dbReference type="RefSeq" id="WP_107394579.1">
    <property type="nucleotide sequence ID" value="NZ_PHHF01000035.1"/>
</dbReference>
<dbReference type="Pfam" id="PF00753">
    <property type="entry name" value="Lactamase_B"/>
    <property type="match status" value="1"/>
</dbReference>
<accession>A0A2T4I4M3</accession>
<organism evidence="3 4">
    <name type="scientific">Edaphosphingomonas fennica</name>
    <dbReference type="NCBI Taxonomy" id="114404"/>
    <lineage>
        <taxon>Bacteria</taxon>
        <taxon>Pseudomonadati</taxon>
        <taxon>Pseudomonadota</taxon>
        <taxon>Alphaproteobacteria</taxon>
        <taxon>Sphingomonadales</taxon>
        <taxon>Rhizorhabdaceae</taxon>
        <taxon>Edaphosphingomonas</taxon>
    </lineage>
</organism>
<dbReference type="CDD" id="cd16290">
    <property type="entry name" value="AIM-1_SMB-1-like_MBL-B3"/>
    <property type="match status" value="1"/>
</dbReference>
<dbReference type="InterPro" id="IPR001279">
    <property type="entry name" value="Metallo-B-lactamas"/>
</dbReference>
<dbReference type="SUPFAM" id="SSF56281">
    <property type="entry name" value="Metallo-hydrolase/oxidoreductase"/>
    <property type="match status" value="1"/>
</dbReference>
<sequence length="301" mass="31586">MKAWMGLLAALPVVVAPSASAADDPLLRPIASDYAARWLRPQAPARIFGDTYLVGFAGMTVALVRTEAGLILIDGALPQGVPAIEENIRRLGFDVKDVRLILSTEPHYDHAGGLAALARDSGATVIASVPAAALLRRGESGPDDPQAGTLAAFPPVAKLRGVRDGERIRLGGTTITARATPGHTAGSMSWAWRSCEGARCADILFGSSLNPVSADGYRFSDPAHRATVAAFRRSFATVRAMKCDILLTAHPDHSGGDGKIARLAQGAEPNPFIDPAACRAYADKYEAVLDARLAKETAGGR</sequence>
<dbReference type="Proteomes" id="UP000241206">
    <property type="component" value="Unassembled WGS sequence"/>
</dbReference>
<dbReference type="InterPro" id="IPR036866">
    <property type="entry name" value="RibonucZ/Hydroxyglut_hydro"/>
</dbReference>
<evidence type="ECO:0000313" key="3">
    <source>
        <dbReference type="EMBL" id="PTD24276.1"/>
    </source>
</evidence>
<evidence type="ECO:0000313" key="4">
    <source>
        <dbReference type="Proteomes" id="UP000241206"/>
    </source>
</evidence>
<dbReference type="SMART" id="SM00849">
    <property type="entry name" value="Lactamase_B"/>
    <property type="match status" value="1"/>
</dbReference>
<comment type="caution">
    <text evidence="3">The sequence shown here is derived from an EMBL/GenBank/DDBJ whole genome shotgun (WGS) entry which is preliminary data.</text>
</comment>
<dbReference type="PANTHER" id="PTHR42951">
    <property type="entry name" value="METALLO-BETA-LACTAMASE DOMAIN-CONTAINING"/>
    <property type="match status" value="1"/>
</dbReference>